<comment type="similarity">
    <text evidence="4">Belongs to the peptidase M1 family.</text>
</comment>
<evidence type="ECO:0000256" key="6">
    <source>
        <dbReference type="ARBA" id="ARBA00015611"/>
    </source>
</evidence>
<dbReference type="InterPro" id="IPR027268">
    <property type="entry name" value="Peptidase_M4/M1_CTD_sf"/>
</dbReference>
<evidence type="ECO:0000256" key="4">
    <source>
        <dbReference type="ARBA" id="ARBA00010136"/>
    </source>
</evidence>
<evidence type="ECO:0000256" key="10">
    <source>
        <dbReference type="ARBA" id="ARBA00022801"/>
    </source>
</evidence>
<feature type="domain" description="Peptidase M1 membrane alanine aminopeptidase" evidence="15">
    <location>
        <begin position="229"/>
        <end position="402"/>
    </location>
</feature>
<dbReference type="RefSeq" id="WP_215488284.1">
    <property type="nucleotide sequence ID" value="NZ_BAAAPJ010000001.1"/>
</dbReference>
<dbReference type="InterPro" id="IPR014782">
    <property type="entry name" value="Peptidase_M1_dom"/>
</dbReference>
<dbReference type="PRINTS" id="PR00756">
    <property type="entry name" value="ALADIPTASE"/>
</dbReference>
<evidence type="ECO:0000256" key="3">
    <source>
        <dbReference type="ARBA" id="ARBA00004496"/>
    </source>
</evidence>
<comment type="caution">
    <text evidence="17">The sequence shown here is derived from an EMBL/GenBank/DDBJ whole genome shotgun (WGS) entry which is preliminary data.</text>
</comment>
<evidence type="ECO:0000256" key="7">
    <source>
        <dbReference type="ARBA" id="ARBA00022490"/>
    </source>
</evidence>
<dbReference type="PANTHER" id="PTHR45726:SF3">
    <property type="entry name" value="LEUKOTRIENE A-4 HYDROLASE"/>
    <property type="match status" value="1"/>
</dbReference>
<dbReference type="PANTHER" id="PTHR45726">
    <property type="entry name" value="LEUKOTRIENE A-4 HYDROLASE"/>
    <property type="match status" value="1"/>
</dbReference>
<dbReference type="InterPro" id="IPR001930">
    <property type="entry name" value="Peptidase_M1"/>
</dbReference>
<dbReference type="InterPro" id="IPR034015">
    <property type="entry name" value="M1_LTA4H"/>
</dbReference>
<keyword evidence="12" id="KW-0482">Metalloprotease</keyword>
<evidence type="ECO:0000256" key="9">
    <source>
        <dbReference type="ARBA" id="ARBA00022723"/>
    </source>
</evidence>
<dbReference type="InterPro" id="IPR045357">
    <property type="entry name" value="Aminopeptidase_N-like_N"/>
</dbReference>
<gene>
    <name evidence="17" type="ORF">J0P97_13385</name>
</gene>
<name>A0ABS5Y030_9MICO</name>
<evidence type="ECO:0000256" key="13">
    <source>
        <dbReference type="ARBA" id="ARBA00029811"/>
    </source>
</evidence>
<keyword evidence="11" id="KW-0862">Zinc</keyword>
<evidence type="ECO:0000256" key="2">
    <source>
        <dbReference type="ARBA" id="ARBA00001947"/>
    </source>
</evidence>
<evidence type="ECO:0000256" key="8">
    <source>
        <dbReference type="ARBA" id="ARBA00022670"/>
    </source>
</evidence>
<evidence type="ECO:0000259" key="15">
    <source>
        <dbReference type="Pfam" id="PF01433"/>
    </source>
</evidence>
<comment type="catalytic activity">
    <reaction evidence="1">
        <text>Release of an N-terminal amino acid, Xaa-|-Yaa- from a peptide, amide or arylamide. Xaa is preferably Ala, but may be most amino acids including Pro (slow action). When a terminal hydrophobic residue is followed by a prolyl residue, the two may be released as an intact Xaa-Pro dipeptide.</text>
        <dbReference type="EC" id="3.4.11.2"/>
    </reaction>
</comment>
<keyword evidence="10" id="KW-0378">Hydrolase</keyword>
<keyword evidence="9" id="KW-0479">Metal-binding</keyword>
<evidence type="ECO:0000256" key="11">
    <source>
        <dbReference type="ARBA" id="ARBA00022833"/>
    </source>
</evidence>
<comment type="subcellular location">
    <subcellularLocation>
        <location evidence="3">Cytoplasm</location>
    </subcellularLocation>
</comment>
<evidence type="ECO:0000313" key="17">
    <source>
        <dbReference type="EMBL" id="MBT8799053.1"/>
    </source>
</evidence>
<dbReference type="Pfam" id="PF01433">
    <property type="entry name" value="Peptidase_M1"/>
    <property type="match status" value="1"/>
</dbReference>
<evidence type="ECO:0000256" key="12">
    <source>
        <dbReference type="ARBA" id="ARBA00023049"/>
    </source>
</evidence>
<evidence type="ECO:0000256" key="14">
    <source>
        <dbReference type="ARBA" id="ARBA00031533"/>
    </source>
</evidence>
<dbReference type="SUPFAM" id="SSF55486">
    <property type="entry name" value="Metalloproteases ('zincins'), catalytic domain"/>
    <property type="match status" value="1"/>
</dbReference>
<reference evidence="17 18" key="1">
    <citation type="submission" date="2021-03" db="EMBL/GenBank/DDBJ databases">
        <title>Microbacterium pauli sp. nov., isolated from microfiltered milk.</title>
        <authorList>
            <person name="Bellassi P."/>
            <person name="Fontana A."/>
            <person name="Callegari M.L."/>
            <person name="Lorenzo M."/>
            <person name="Cappa F."/>
        </authorList>
    </citation>
    <scope>NUCLEOTIDE SEQUENCE [LARGE SCALE GENOMIC DNA]</scope>
    <source>
        <strain evidence="17 18">DSM 18909</strain>
    </source>
</reference>
<dbReference type="Gene3D" id="1.10.390.10">
    <property type="entry name" value="Neutral Protease Domain 2"/>
    <property type="match status" value="1"/>
</dbReference>
<evidence type="ECO:0000256" key="5">
    <source>
        <dbReference type="ARBA" id="ARBA00012564"/>
    </source>
</evidence>
<accession>A0ABS5Y030</accession>
<evidence type="ECO:0000259" key="16">
    <source>
        <dbReference type="Pfam" id="PF17900"/>
    </source>
</evidence>
<evidence type="ECO:0000313" key="18">
    <source>
        <dbReference type="Proteomes" id="UP000740605"/>
    </source>
</evidence>
<dbReference type="InterPro" id="IPR042097">
    <property type="entry name" value="Aminopeptidase_N-like_N_sf"/>
</dbReference>
<keyword evidence="8" id="KW-0645">Protease</keyword>
<comment type="cofactor">
    <cofactor evidence="2">
        <name>Zn(2+)</name>
        <dbReference type="ChEBI" id="CHEBI:29105"/>
    </cofactor>
</comment>
<protein>
    <recommendedName>
        <fullName evidence="6">Aminopeptidase N</fullName>
        <ecNumber evidence="5">3.4.11.2</ecNumber>
    </recommendedName>
    <alternativeName>
        <fullName evidence="13">Alanine aminopeptidase</fullName>
    </alternativeName>
    <alternativeName>
        <fullName evidence="14">Lysyl aminopeptidase</fullName>
    </alternativeName>
</protein>
<dbReference type="EMBL" id="JAFLHG010000013">
    <property type="protein sequence ID" value="MBT8799053.1"/>
    <property type="molecule type" value="Genomic_DNA"/>
</dbReference>
<dbReference type="Proteomes" id="UP000740605">
    <property type="component" value="Unassembled WGS sequence"/>
</dbReference>
<feature type="domain" description="Aminopeptidase N-like N-terminal" evidence="16">
    <location>
        <begin position="19"/>
        <end position="191"/>
    </location>
</feature>
<sequence>MTGHDPYAPESGDASYGVESYDLTLDYRVRTNRLEGTAILSAVVAAEAVSSIAIDLVGLRASRVRVDGDRRTAFSQGPRTLRVKLPRRFSAGERFSVEIVYAGAPAPRRSRWGSIGWEELDDGALVASQPTGAPTWFPCNDRPDDRGRMRIALTADAGYLPVATGRPLSLTRTGGRVTAVSETSVPVATYLAAAHVGRYETRTLAGDPRVRVVSPPSLRERVDRAFADVPDMLALFEDAFGPYPQEDCTLVVTPDELEIPLEAQGMAVFGVNHLVAAEQRLIAHELSHQWFGNSVGIGRWRDIWLNEGFACYSEWMWFERSGRASIAQKAAKHHARLRALPQDLVLSDPGPDLMFDDRVYKRGALTLYALRCAIGETDFAHLLARWTAEYRHRIATPTDFRALAADIGGDAVIPLLAAWLDGPTLPPLPDPATARR</sequence>
<proteinExistence type="inferred from homology"/>
<keyword evidence="7" id="KW-0963">Cytoplasm</keyword>
<dbReference type="EC" id="3.4.11.2" evidence="5"/>
<dbReference type="SUPFAM" id="SSF63737">
    <property type="entry name" value="Leukotriene A4 hydrolase N-terminal domain"/>
    <property type="match status" value="1"/>
</dbReference>
<organism evidence="17 18">
    <name type="scientific">Microbacterium flavum</name>
    <dbReference type="NCBI Taxonomy" id="415216"/>
    <lineage>
        <taxon>Bacteria</taxon>
        <taxon>Bacillati</taxon>
        <taxon>Actinomycetota</taxon>
        <taxon>Actinomycetes</taxon>
        <taxon>Micrococcales</taxon>
        <taxon>Microbacteriaceae</taxon>
        <taxon>Microbacterium</taxon>
    </lineage>
</organism>
<evidence type="ECO:0000256" key="1">
    <source>
        <dbReference type="ARBA" id="ARBA00000098"/>
    </source>
</evidence>
<dbReference type="Gene3D" id="2.60.40.1730">
    <property type="entry name" value="tricorn interacting facor f3 domain"/>
    <property type="match status" value="1"/>
</dbReference>
<dbReference type="CDD" id="cd09603">
    <property type="entry name" value="M1_APN_like"/>
    <property type="match status" value="1"/>
</dbReference>
<dbReference type="Pfam" id="PF17900">
    <property type="entry name" value="Peptidase_M1_N"/>
    <property type="match status" value="1"/>
</dbReference>
<keyword evidence="18" id="KW-1185">Reference proteome</keyword>